<organism evidence="1 2">
    <name type="scientific">Melipona bicolor</name>
    <dbReference type="NCBI Taxonomy" id="60889"/>
    <lineage>
        <taxon>Eukaryota</taxon>
        <taxon>Metazoa</taxon>
        <taxon>Ecdysozoa</taxon>
        <taxon>Arthropoda</taxon>
        <taxon>Hexapoda</taxon>
        <taxon>Insecta</taxon>
        <taxon>Pterygota</taxon>
        <taxon>Neoptera</taxon>
        <taxon>Endopterygota</taxon>
        <taxon>Hymenoptera</taxon>
        <taxon>Apocrita</taxon>
        <taxon>Aculeata</taxon>
        <taxon>Apoidea</taxon>
        <taxon>Anthophila</taxon>
        <taxon>Apidae</taxon>
        <taxon>Melipona</taxon>
    </lineage>
</organism>
<comment type="caution">
    <text evidence="1">The sequence shown here is derived from an EMBL/GenBank/DDBJ whole genome shotgun (WGS) entry which is preliminary data.</text>
</comment>
<sequence>MAQHRRGTAGSADPPERLDFFVIDSRITVVPGDSNGRLSSNRPFSKCLLPSPVSVDRAKRIPG</sequence>
<evidence type="ECO:0000313" key="1">
    <source>
        <dbReference type="EMBL" id="KAK1136139.1"/>
    </source>
</evidence>
<dbReference type="EMBL" id="JAHYIQ010000001">
    <property type="protein sequence ID" value="KAK1136139.1"/>
    <property type="molecule type" value="Genomic_DNA"/>
</dbReference>
<gene>
    <name evidence="1" type="ORF">K0M31_000706</name>
</gene>
<dbReference type="Proteomes" id="UP001177670">
    <property type="component" value="Unassembled WGS sequence"/>
</dbReference>
<reference evidence="1" key="1">
    <citation type="submission" date="2021-10" db="EMBL/GenBank/DDBJ databases">
        <title>Melipona bicolor Genome sequencing and assembly.</title>
        <authorList>
            <person name="Araujo N.S."/>
            <person name="Arias M.C."/>
        </authorList>
    </citation>
    <scope>NUCLEOTIDE SEQUENCE</scope>
    <source>
        <strain evidence="1">USP_2M_L1-L4_2017</strain>
        <tissue evidence="1">Whole body</tissue>
    </source>
</reference>
<proteinExistence type="predicted"/>
<evidence type="ECO:0000313" key="2">
    <source>
        <dbReference type="Proteomes" id="UP001177670"/>
    </source>
</evidence>
<name>A0AA40GE89_9HYME</name>
<accession>A0AA40GE89</accession>
<keyword evidence="2" id="KW-1185">Reference proteome</keyword>
<dbReference type="AlphaFoldDB" id="A0AA40GE89"/>
<protein>
    <submittedName>
        <fullName evidence="1">Uncharacterized protein</fullName>
    </submittedName>
</protein>